<proteinExistence type="inferred from homology"/>
<keyword evidence="9" id="KW-1185">Reference proteome</keyword>
<dbReference type="Pfam" id="PF05199">
    <property type="entry name" value="GMC_oxred_C"/>
    <property type="match status" value="1"/>
</dbReference>
<accession>A0A1I8PJI3</accession>
<dbReference type="Pfam" id="PF00732">
    <property type="entry name" value="GMC_oxred_N"/>
    <property type="match status" value="1"/>
</dbReference>
<dbReference type="PROSITE" id="PS00624">
    <property type="entry name" value="GMC_OXRED_2"/>
    <property type="match status" value="1"/>
</dbReference>
<dbReference type="Gene3D" id="3.50.50.60">
    <property type="entry name" value="FAD/NAD(P)-binding domain"/>
    <property type="match status" value="1"/>
</dbReference>
<dbReference type="InterPro" id="IPR000172">
    <property type="entry name" value="GMC_OxRdtase_N"/>
</dbReference>
<dbReference type="Proteomes" id="UP000095300">
    <property type="component" value="Unassembled WGS sequence"/>
</dbReference>
<protein>
    <recommendedName>
        <fullName evidence="6 7">Glucose-methanol-choline oxidoreductase N-terminal domain-containing protein</fullName>
    </recommendedName>
</protein>
<dbReference type="PIRSF" id="PIRSF000137">
    <property type="entry name" value="Alcohol_oxidase"/>
    <property type="match status" value="1"/>
</dbReference>
<comment type="cofactor">
    <cofactor evidence="3">
        <name>FAD</name>
        <dbReference type="ChEBI" id="CHEBI:57692"/>
    </cofactor>
</comment>
<evidence type="ECO:0000256" key="5">
    <source>
        <dbReference type="SAM" id="SignalP"/>
    </source>
</evidence>
<evidence type="ECO:0000313" key="9">
    <source>
        <dbReference type="Proteomes" id="UP000095300"/>
    </source>
</evidence>
<organism evidence="8 9">
    <name type="scientific">Stomoxys calcitrans</name>
    <name type="common">Stable fly</name>
    <name type="synonym">Conops calcitrans</name>
    <dbReference type="NCBI Taxonomy" id="35570"/>
    <lineage>
        <taxon>Eukaryota</taxon>
        <taxon>Metazoa</taxon>
        <taxon>Ecdysozoa</taxon>
        <taxon>Arthropoda</taxon>
        <taxon>Hexapoda</taxon>
        <taxon>Insecta</taxon>
        <taxon>Pterygota</taxon>
        <taxon>Neoptera</taxon>
        <taxon>Endopterygota</taxon>
        <taxon>Diptera</taxon>
        <taxon>Brachycera</taxon>
        <taxon>Muscomorpha</taxon>
        <taxon>Muscoidea</taxon>
        <taxon>Muscidae</taxon>
        <taxon>Stomoxys</taxon>
    </lineage>
</organism>
<feature type="active site" description="Proton acceptor" evidence="2">
    <location>
        <position position="594"/>
    </location>
</feature>
<dbReference type="PANTHER" id="PTHR11552:SF216">
    <property type="entry name" value="GLUCOSE-METHANOL-CHOLINE OXIDOREDUCTASE N-TERMINAL DOMAIN-CONTAINING PROTEIN"/>
    <property type="match status" value="1"/>
</dbReference>
<feature type="active site" description="Proton donor" evidence="2">
    <location>
        <position position="550"/>
    </location>
</feature>
<dbReference type="AlphaFoldDB" id="A0A1I8PJI3"/>
<dbReference type="Gene3D" id="3.30.560.10">
    <property type="entry name" value="Glucose Oxidase, domain 3"/>
    <property type="match status" value="1"/>
</dbReference>
<dbReference type="GO" id="GO:0016614">
    <property type="term" value="F:oxidoreductase activity, acting on CH-OH group of donors"/>
    <property type="evidence" value="ECO:0007669"/>
    <property type="project" value="InterPro"/>
</dbReference>
<dbReference type="InterPro" id="IPR007867">
    <property type="entry name" value="GMC_OxRtase_C"/>
</dbReference>
<dbReference type="PROSITE" id="PS00623">
    <property type="entry name" value="GMC_OXRED_1"/>
    <property type="match status" value="1"/>
</dbReference>
<evidence type="ECO:0000256" key="3">
    <source>
        <dbReference type="PIRSR" id="PIRSR000137-2"/>
    </source>
</evidence>
<comment type="similarity">
    <text evidence="1 4">Belongs to the GMC oxidoreductase family.</text>
</comment>
<dbReference type="SUPFAM" id="SSF51905">
    <property type="entry name" value="FAD/NAD(P)-binding domain"/>
    <property type="match status" value="1"/>
</dbReference>
<keyword evidence="3 4" id="KW-0274">FAD</keyword>
<keyword evidence="5" id="KW-0732">Signal</keyword>
<dbReference type="OrthoDB" id="269227at2759"/>
<feature type="domain" description="Glucose-methanol-choline oxidoreductase N-terminal" evidence="6">
    <location>
        <begin position="129"/>
        <end position="152"/>
    </location>
</feature>
<name>A0A1I8PJI3_STOCA</name>
<dbReference type="STRING" id="35570.A0A1I8PJI3"/>
<dbReference type="EnsemblMetazoa" id="SCAU008695-RA">
    <property type="protein sequence ID" value="SCAU008695-PA"/>
    <property type="gene ID" value="SCAU008695"/>
</dbReference>
<dbReference type="SUPFAM" id="SSF54373">
    <property type="entry name" value="FAD-linked reductases, C-terminal domain"/>
    <property type="match status" value="1"/>
</dbReference>
<evidence type="ECO:0000256" key="2">
    <source>
        <dbReference type="PIRSR" id="PIRSR000137-1"/>
    </source>
</evidence>
<feature type="signal peptide" evidence="5">
    <location>
        <begin position="1"/>
        <end position="21"/>
    </location>
</feature>
<dbReference type="GO" id="GO:0050660">
    <property type="term" value="F:flavin adenine dinucleotide binding"/>
    <property type="evidence" value="ECO:0007669"/>
    <property type="project" value="InterPro"/>
</dbReference>
<feature type="binding site" evidence="3">
    <location>
        <position position="135"/>
    </location>
    <ligand>
        <name>FAD</name>
        <dbReference type="ChEBI" id="CHEBI:57692"/>
    </ligand>
</feature>
<evidence type="ECO:0000256" key="4">
    <source>
        <dbReference type="RuleBase" id="RU003968"/>
    </source>
</evidence>
<dbReference type="InterPro" id="IPR012132">
    <property type="entry name" value="GMC_OxRdtase"/>
</dbReference>
<evidence type="ECO:0000313" key="8">
    <source>
        <dbReference type="EnsemblMetazoa" id="SCAU008695-PA"/>
    </source>
</evidence>
<feature type="binding site" evidence="3">
    <location>
        <position position="268"/>
    </location>
    <ligand>
        <name>FAD</name>
        <dbReference type="ChEBI" id="CHEBI:57692"/>
    </ligand>
</feature>
<evidence type="ECO:0000259" key="7">
    <source>
        <dbReference type="PROSITE" id="PS00624"/>
    </source>
</evidence>
<dbReference type="PANTHER" id="PTHR11552">
    <property type="entry name" value="GLUCOSE-METHANOL-CHOLINE GMC OXIDOREDUCTASE"/>
    <property type="match status" value="1"/>
</dbReference>
<reference evidence="8" key="1">
    <citation type="submission" date="2020-05" db="UniProtKB">
        <authorList>
            <consortium name="EnsemblMetazoa"/>
        </authorList>
    </citation>
    <scope>IDENTIFICATION</scope>
    <source>
        <strain evidence="8">USDA</strain>
    </source>
</reference>
<dbReference type="KEGG" id="scac:106087762"/>
<dbReference type="VEuPathDB" id="VectorBase:SCAU008695"/>
<feature type="domain" description="Glucose-methanol-choline oxidoreductase N-terminal" evidence="7">
    <location>
        <begin position="310"/>
        <end position="324"/>
    </location>
</feature>
<gene>
    <name evidence="8" type="primary">106087762</name>
</gene>
<feature type="chain" id="PRO_5009326877" description="Glucose-methanol-choline oxidoreductase N-terminal domain-containing protein" evidence="5">
    <location>
        <begin position="22"/>
        <end position="619"/>
    </location>
</feature>
<dbReference type="InterPro" id="IPR036188">
    <property type="entry name" value="FAD/NAD-bd_sf"/>
</dbReference>
<evidence type="ECO:0000259" key="6">
    <source>
        <dbReference type="PROSITE" id="PS00623"/>
    </source>
</evidence>
<evidence type="ECO:0000256" key="1">
    <source>
        <dbReference type="ARBA" id="ARBA00010790"/>
    </source>
</evidence>
<sequence length="619" mass="68879">MLQLQWLQLTLAVALGTIINAQGIVDLVRDIETSLLNTRLPDTTNFLPEYDFIIVGAGSAGCVLANRLSEIRNATVLLLEAGDQETLLSDVPLTAALTQVTRYNWGYKSEPTPNACQGLEGGVCNWPKGKGVGGTSLINFMLYSRGHRKDYDHWSDLGNSGWSYEEVLPYFKKSENMQIDHLRHSKFHGTKGPLNVGYSDYKSKLLKAFLKSSYDIGYNITDPNGKDMLGFSRSQATIQHGRRCSTSKAFIKPIMHRRNLNISMKTWVTKIVINDATAPNVRPTAVGVEFMKNRRRHFVRATKEIILSAGAIASPQLLMLSGIGPKENLEQFNITVLKDLKVGFNLQDHITMNGLVFSVNETTINDLRLLNPTDILHYLLQGRGPYTVPGGAEALAFLRTPGSSFDSDYSDMEIVLGAGSLSGDYMGTMRNLIGIPEPFYRHVFEGLQNKETFGLVPVLLRPKSRGRISLRSSNPFHWPKMEPNFMADPDDIRAMIEGIKMALQLTRTKAMRKIGTEFNTKPFLGCEEYLFASDDYWKCSLRLYGTSLQHQSGTCKMGPIADAEAVVDPQLRVHGVKNLRVVDASIMPTIPAGHTNAIVIMIAEKASDMIKTRWRAKAT</sequence>
<keyword evidence="4" id="KW-0285">Flavoprotein</keyword>